<comment type="caution">
    <text evidence="2">The sequence shown here is derived from an EMBL/GenBank/DDBJ whole genome shotgun (WGS) entry which is preliminary data.</text>
</comment>
<dbReference type="EMBL" id="JAAIUW010000012">
    <property type="protein sequence ID" value="KAF7806928.1"/>
    <property type="molecule type" value="Genomic_DNA"/>
</dbReference>
<evidence type="ECO:0000313" key="3">
    <source>
        <dbReference type="Proteomes" id="UP000634136"/>
    </source>
</evidence>
<keyword evidence="1" id="KW-1133">Transmembrane helix</keyword>
<organism evidence="2 3">
    <name type="scientific">Senna tora</name>
    <dbReference type="NCBI Taxonomy" id="362788"/>
    <lineage>
        <taxon>Eukaryota</taxon>
        <taxon>Viridiplantae</taxon>
        <taxon>Streptophyta</taxon>
        <taxon>Embryophyta</taxon>
        <taxon>Tracheophyta</taxon>
        <taxon>Spermatophyta</taxon>
        <taxon>Magnoliopsida</taxon>
        <taxon>eudicotyledons</taxon>
        <taxon>Gunneridae</taxon>
        <taxon>Pentapetalae</taxon>
        <taxon>rosids</taxon>
        <taxon>fabids</taxon>
        <taxon>Fabales</taxon>
        <taxon>Fabaceae</taxon>
        <taxon>Caesalpinioideae</taxon>
        <taxon>Cassia clade</taxon>
        <taxon>Senna</taxon>
    </lineage>
</organism>
<proteinExistence type="predicted"/>
<dbReference type="Proteomes" id="UP000634136">
    <property type="component" value="Unassembled WGS sequence"/>
</dbReference>
<keyword evidence="1" id="KW-0472">Membrane</keyword>
<keyword evidence="3" id="KW-1185">Reference proteome</keyword>
<reference evidence="2" key="1">
    <citation type="submission" date="2020-09" db="EMBL/GenBank/DDBJ databases">
        <title>Genome-Enabled Discovery of Anthraquinone Biosynthesis in Senna tora.</title>
        <authorList>
            <person name="Kang S.-H."/>
            <person name="Pandey R.P."/>
            <person name="Lee C.-M."/>
            <person name="Sim J.-S."/>
            <person name="Jeong J.-T."/>
            <person name="Choi B.-S."/>
            <person name="Jung M."/>
            <person name="Ginzburg D."/>
            <person name="Zhao K."/>
            <person name="Won S.Y."/>
            <person name="Oh T.-J."/>
            <person name="Yu Y."/>
            <person name="Kim N.-H."/>
            <person name="Lee O.R."/>
            <person name="Lee T.-H."/>
            <person name="Bashyal P."/>
            <person name="Kim T.-S."/>
            <person name="Lee W.-H."/>
            <person name="Kawkins C."/>
            <person name="Kim C.-K."/>
            <person name="Kim J.S."/>
            <person name="Ahn B.O."/>
            <person name="Rhee S.Y."/>
            <person name="Sohng J.K."/>
        </authorList>
    </citation>
    <scope>NUCLEOTIDE SEQUENCE</scope>
    <source>
        <tissue evidence="2">Leaf</tissue>
    </source>
</reference>
<protein>
    <submittedName>
        <fullName evidence="2">Uncharacterized protein</fullName>
    </submittedName>
</protein>
<sequence length="135" mass="14782">MPESYGYRLRHASQHNTLGYISFGALAVTLAHTTLLASSSIFISAFPQLPNGPRHVGRHVALNVHSPEGPLTLSLLSPCFFRSLSPPCSVAGDRRLAGEMNIPANLSSLSMNNARLSDHRRHVFHENPECLTLQQ</sequence>
<keyword evidence="1" id="KW-0812">Transmembrane</keyword>
<evidence type="ECO:0000313" key="2">
    <source>
        <dbReference type="EMBL" id="KAF7806928.1"/>
    </source>
</evidence>
<name>A0A834W337_9FABA</name>
<dbReference type="AlphaFoldDB" id="A0A834W337"/>
<feature type="transmembrane region" description="Helical" evidence="1">
    <location>
        <begin position="20"/>
        <end position="46"/>
    </location>
</feature>
<accession>A0A834W337</accession>
<evidence type="ECO:0000256" key="1">
    <source>
        <dbReference type="SAM" id="Phobius"/>
    </source>
</evidence>
<gene>
    <name evidence="2" type="ORF">G2W53_039089</name>
</gene>